<name>A0A7G1GZ70_9BACT</name>
<reference evidence="1 2" key="1">
    <citation type="submission" date="2020-03" db="EMBL/GenBank/DDBJ databases">
        <title>Complete genome sequences of two sulfur-disproportionating bacterial strains T55J and Mzg5.</title>
        <authorList>
            <person name="Umezawa K."/>
            <person name="Kojima H."/>
            <person name="Kato Y."/>
            <person name="Fukui M."/>
        </authorList>
    </citation>
    <scope>NUCLEOTIDE SEQUENCE [LARGE SCALE GENOMIC DNA]</scope>
    <source>
        <strain evidence="1 2">T55J</strain>
    </source>
</reference>
<evidence type="ECO:0000313" key="1">
    <source>
        <dbReference type="EMBL" id="BCB95299.1"/>
    </source>
</evidence>
<sequence>MIIPPFKDHHIHFVINGRLPTKKELFFIRDSLIQHGIFSVNDMGHKSGIGLEAKKILNHCCPK</sequence>
<evidence type="ECO:0000313" key="2">
    <source>
        <dbReference type="Proteomes" id="UP000516360"/>
    </source>
</evidence>
<keyword evidence="2" id="KW-1185">Reference proteome</keyword>
<organism evidence="1 2">
    <name type="scientific">Dissulfurispira thermophila</name>
    <dbReference type="NCBI Taxonomy" id="2715679"/>
    <lineage>
        <taxon>Bacteria</taxon>
        <taxon>Pseudomonadati</taxon>
        <taxon>Nitrospirota</taxon>
        <taxon>Thermodesulfovibrionia</taxon>
        <taxon>Thermodesulfovibrionales</taxon>
        <taxon>Dissulfurispiraceae</taxon>
        <taxon>Dissulfurispira</taxon>
    </lineage>
</organism>
<proteinExistence type="predicted"/>
<gene>
    <name evidence="1" type="ORF">JZK55_02210</name>
</gene>
<dbReference type="EMBL" id="AP022873">
    <property type="protein sequence ID" value="BCB95299.1"/>
    <property type="molecule type" value="Genomic_DNA"/>
</dbReference>
<protein>
    <submittedName>
        <fullName evidence="1">Uncharacterized protein</fullName>
    </submittedName>
</protein>
<dbReference type="Proteomes" id="UP000516360">
    <property type="component" value="Chromosome"/>
</dbReference>
<dbReference type="RefSeq" id="WP_203472805.1">
    <property type="nucleotide sequence ID" value="NZ_AP022873.1"/>
</dbReference>
<dbReference type="KEGG" id="dtp:JZK55_02210"/>
<dbReference type="AlphaFoldDB" id="A0A7G1GZ70"/>
<accession>A0A7G1GZ70</accession>